<comment type="catalytic activity">
    <reaction evidence="10">
        <text>a 5,6-dihydrouridine in tRNA + NADP(+) = a uridine in tRNA + NADPH + H(+)</text>
        <dbReference type="Rhea" id="RHEA:23624"/>
        <dbReference type="Rhea" id="RHEA-COMP:13339"/>
        <dbReference type="Rhea" id="RHEA-COMP:13887"/>
        <dbReference type="ChEBI" id="CHEBI:15378"/>
        <dbReference type="ChEBI" id="CHEBI:57783"/>
        <dbReference type="ChEBI" id="CHEBI:58349"/>
        <dbReference type="ChEBI" id="CHEBI:65315"/>
        <dbReference type="ChEBI" id="CHEBI:74443"/>
    </reaction>
</comment>
<evidence type="ECO:0000256" key="8">
    <source>
        <dbReference type="ARBA" id="ARBA00022884"/>
    </source>
</evidence>
<dbReference type="InterPro" id="IPR018517">
    <property type="entry name" value="tRNA_hU_synthase_CS"/>
</dbReference>
<dbReference type="PANTHER" id="PTHR45846:SF1">
    <property type="entry name" value="TRNA-DIHYDROURIDINE(47) SYNTHASE [NAD(P)(+)]-LIKE"/>
    <property type="match status" value="1"/>
</dbReference>
<evidence type="ECO:0000256" key="6">
    <source>
        <dbReference type="ARBA" id="ARBA00022694"/>
    </source>
</evidence>
<dbReference type="InterPro" id="IPR024036">
    <property type="entry name" value="tRNA-dHydroUridine_Synthase_C"/>
</dbReference>
<protein>
    <submittedName>
        <fullName evidence="13">Putative tRNA-dihydrouridine synthase</fullName>
        <ecNumber evidence="13">1.3.1.-</ecNumber>
    </submittedName>
</protein>
<gene>
    <name evidence="13" type="primary">dus_5</name>
    <name evidence="13" type="ORF">SDC9_13459</name>
</gene>
<keyword evidence="5" id="KW-0288">FMN</keyword>
<dbReference type="GO" id="GO:0050660">
    <property type="term" value="F:flavin adenine dinucleotide binding"/>
    <property type="evidence" value="ECO:0007669"/>
    <property type="project" value="InterPro"/>
</dbReference>
<feature type="domain" description="DUS-like FMN-binding" evidence="12">
    <location>
        <begin position="28"/>
        <end position="330"/>
    </location>
</feature>
<keyword evidence="3" id="KW-0820">tRNA-binding</keyword>
<dbReference type="PROSITE" id="PS01136">
    <property type="entry name" value="UPF0034"/>
    <property type="match status" value="1"/>
</dbReference>
<dbReference type="Pfam" id="PF01207">
    <property type="entry name" value="Dus"/>
    <property type="match status" value="1"/>
</dbReference>
<keyword evidence="9 13" id="KW-0560">Oxidoreductase</keyword>
<evidence type="ECO:0000256" key="7">
    <source>
        <dbReference type="ARBA" id="ARBA00022857"/>
    </source>
</evidence>
<dbReference type="PANTHER" id="PTHR45846">
    <property type="entry name" value="TRNA-DIHYDROURIDINE(47) SYNTHASE [NAD(P)(+)]-LIKE"/>
    <property type="match status" value="1"/>
</dbReference>
<dbReference type="InterPro" id="IPR001269">
    <property type="entry name" value="DUS_fam"/>
</dbReference>
<comment type="cofactor">
    <cofactor evidence="1">
        <name>FMN</name>
        <dbReference type="ChEBI" id="CHEBI:58210"/>
    </cofactor>
</comment>
<proteinExistence type="predicted"/>
<dbReference type="CDD" id="cd02801">
    <property type="entry name" value="DUS_like_FMN"/>
    <property type="match status" value="1"/>
</dbReference>
<evidence type="ECO:0000256" key="2">
    <source>
        <dbReference type="ARBA" id="ARBA00002790"/>
    </source>
</evidence>
<evidence type="ECO:0000256" key="4">
    <source>
        <dbReference type="ARBA" id="ARBA00022630"/>
    </source>
</evidence>
<dbReference type="InterPro" id="IPR035587">
    <property type="entry name" value="DUS-like_FMN-bd"/>
</dbReference>
<dbReference type="Gene3D" id="1.10.1200.80">
    <property type="entry name" value="Putative flavin oxidoreducatase, domain 2"/>
    <property type="match status" value="1"/>
</dbReference>
<keyword evidence="6" id="KW-0819">tRNA processing</keyword>
<evidence type="ECO:0000256" key="1">
    <source>
        <dbReference type="ARBA" id="ARBA00001917"/>
    </source>
</evidence>
<dbReference type="EC" id="1.3.1.-" evidence="13"/>
<evidence type="ECO:0000256" key="5">
    <source>
        <dbReference type="ARBA" id="ARBA00022643"/>
    </source>
</evidence>
<comment type="caution">
    <text evidence="13">The sequence shown here is derived from an EMBL/GenBank/DDBJ whole genome shotgun (WGS) entry which is preliminary data.</text>
</comment>
<evidence type="ECO:0000256" key="9">
    <source>
        <dbReference type="ARBA" id="ARBA00023002"/>
    </source>
</evidence>
<name>A0A644TQ29_9ZZZZ</name>
<keyword evidence="7" id="KW-0521">NADP</keyword>
<evidence type="ECO:0000256" key="11">
    <source>
        <dbReference type="ARBA" id="ARBA00048802"/>
    </source>
</evidence>
<organism evidence="13">
    <name type="scientific">bioreactor metagenome</name>
    <dbReference type="NCBI Taxonomy" id="1076179"/>
    <lineage>
        <taxon>unclassified sequences</taxon>
        <taxon>metagenomes</taxon>
        <taxon>ecological metagenomes</taxon>
    </lineage>
</organism>
<accession>A0A644TQ29</accession>
<keyword evidence="4" id="KW-0285">Flavoprotein</keyword>
<keyword evidence="8" id="KW-0694">RNA-binding</keyword>
<dbReference type="AlphaFoldDB" id="A0A644TQ29"/>
<dbReference type="EMBL" id="VSSQ01000038">
    <property type="protein sequence ID" value="MPL67761.1"/>
    <property type="molecule type" value="Genomic_DNA"/>
</dbReference>
<comment type="catalytic activity">
    <reaction evidence="11">
        <text>a 5,6-dihydrouridine in tRNA + NAD(+) = a uridine in tRNA + NADH + H(+)</text>
        <dbReference type="Rhea" id="RHEA:54452"/>
        <dbReference type="Rhea" id="RHEA-COMP:13339"/>
        <dbReference type="Rhea" id="RHEA-COMP:13887"/>
        <dbReference type="ChEBI" id="CHEBI:15378"/>
        <dbReference type="ChEBI" id="CHEBI:57540"/>
        <dbReference type="ChEBI" id="CHEBI:57945"/>
        <dbReference type="ChEBI" id="CHEBI:65315"/>
        <dbReference type="ChEBI" id="CHEBI:74443"/>
    </reaction>
</comment>
<comment type="function">
    <text evidence="2">Catalyzes the synthesis of 5,6-dihydrouridine (D), a modified base found in the D-loop of most tRNAs, via the reduction of the C5-C6 double bond in target uridines.</text>
</comment>
<dbReference type="GO" id="GO:0017150">
    <property type="term" value="F:tRNA dihydrouridine synthase activity"/>
    <property type="evidence" value="ECO:0007669"/>
    <property type="project" value="InterPro"/>
</dbReference>
<dbReference type="SUPFAM" id="SSF51395">
    <property type="entry name" value="FMN-linked oxidoreductases"/>
    <property type="match status" value="1"/>
</dbReference>
<reference evidence="13" key="1">
    <citation type="submission" date="2019-08" db="EMBL/GenBank/DDBJ databases">
        <authorList>
            <person name="Kucharzyk K."/>
            <person name="Murdoch R.W."/>
            <person name="Higgins S."/>
            <person name="Loffler F."/>
        </authorList>
    </citation>
    <scope>NUCLEOTIDE SEQUENCE</scope>
</reference>
<evidence type="ECO:0000259" key="12">
    <source>
        <dbReference type="Pfam" id="PF01207"/>
    </source>
</evidence>
<dbReference type="GO" id="GO:0000049">
    <property type="term" value="F:tRNA binding"/>
    <property type="evidence" value="ECO:0007669"/>
    <property type="project" value="UniProtKB-KW"/>
</dbReference>
<evidence type="ECO:0000313" key="13">
    <source>
        <dbReference type="EMBL" id="MPL67761.1"/>
    </source>
</evidence>
<sequence>MPAGSSSSNPEFSGPLLGGRRLETPFFLAPVAGYSDAAFRSVCFELGASLCYTEMVSAEALSRKNRKTEFLLGREEGEAYYAIQLFGANPDVMARAAALAAARAPLLIDLNCGCPVPKIVRTGSGSALLKNPALIRDIVAAMGKASGLPITVKLRLGWDGNSINYLQTAAAALEGGAAAITLHGRTRAQGYGGRADWSAIGALAGALKADGIPVFGSGDAFSAPAALSMLKETGCAGVMIARGAMGNPFIFAEAAALFRGAPVPSFSNADVAAAARRHLERSARFLGEKTACVEFRKQFCAYSKGRQGGARLRERAVHCSTLAEFGAVLDEFASGS</sequence>
<dbReference type="InterPro" id="IPR004652">
    <property type="entry name" value="DusB-like"/>
</dbReference>
<evidence type="ECO:0000256" key="10">
    <source>
        <dbReference type="ARBA" id="ARBA00048205"/>
    </source>
</evidence>
<evidence type="ECO:0000256" key="3">
    <source>
        <dbReference type="ARBA" id="ARBA00022555"/>
    </source>
</evidence>
<dbReference type="PIRSF" id="PIRSF006621">
    <property type="entry name" value="Dus"/>
    <property type="match status" value="1"/>
</dbReference>
<dbReference type="NCBIfam" id="TIGR00737">
    <property type="entry name" value="nifR3_yhdG"/>
    <property type="match status" value="1"/>
</dbReference>
<dbReference type="Gene3D" id="3.20.20.70">
    <property type="entry name" value="Aldolase class I"/>
    <property type="match status" value="1"/>
</dbReference>
<dbReference type="InterPro" id="IPR013785">
    <property type="entry name" value="Aldolase_TIM"/>
</dbReference>